<evidence type="ECO:0000313" key="4">
    <source>
        <dbReference type="Proteomes" id="UP000572754"/>
    </source>
</evidence>
<dbReference type="PANTHER" id="PTHR40627:SF4">
    <property type="entry name" value="PRENYLTRANSFERASE ASQH1-RELATED"/>
    <property type="match status" value="1"/>
</dbReference>
<organism evidence="3 4">
    <name type="scientific">Fusarium circinatum</name>
    <name type="common">Pitch canker fungus</name>
    <name type="synonym">Gibberella circinata</name>
    <dbReference type="NCBI Taxonomy" id="48490"/>
    <lineage>
        <taxon>Eukaryota</taxon>
        <taxon>Fungi</taxon>
        <taxon>Dikarya</taxon>
        <taxon>Ascomycota</taxon>
        <taxon>Pezizomycotina</taxon>
        <taxon>Sordariomycetes</taxon>
        <taxon>Hypocreomycetidae</taxon>
        <taxon>Hypocreales</taxon>
        <taxon>Nectriaceae</taxon>
        <taxon>Fusarium</taxon>
        <taxon>Fusarium fujikuroi species complex</taxon>
    </lineage>
</organism>
<dbReference type="GO" id="GO:0016765">
    <property type="term" value="F:transferase activity, transferring alkyl or aryl (other than methyl) groups"/>
    <property type="evidence" value="ECO:0007669"/>
    <property type="project" value="InterPro"/>
</dbReference>
<dbReference type="GO" id="GO:0009820">
    <property type="term" value="P:alkaloid metabolic process"/>
    <property type="evidence" value="ECO:0007669"/>
    <property type="project" value="InterPro"/>
</dbReference>
<comment type="similarity">
    <text evidence="1">Belongs to the tryptophan dimethylallyltransferase family.</text>
</comment>
<evidence type="ECO:0000256" key="2">
    <source>
        <dbReference type="ARBA" id="ARBA00022679"/>
    </source>
</evidence>
<dbReference type="InterPro" id="IPR017795">
    <property type="entry name" value="ABBA_NscD-like"/>
</dbReference>
<reference evidence="3 4" key="2">
    <citation type="submission" date="2020-05" db="EMBL/GenBank/DDBJ databases">
        <title>Identification and distribution of gene clusters putatively required for synthesis of sphingolipid metabolism inhibitors in phylogenetically diverse species of the filamentous fungus Fusarium.</title>
        <authorList>
            <person name="Kim H.-S."/>
            <person name="Busman M."/>
            <person name="Brown D.W."/>
            <person name="Divon H."/>
            <person name="Uhlig S."/>
            <person name="Proctor R.H."/>
        </authorList>
    </citation>
    <scope>NUCLEOTIDE SEQUENCE [LARGE SCALE GENOMIC DNA]</scope>
    <source>
        <strain evidence="3 4">NRRL 25331</strain>
    </source>
</reference>
<sequence length="243" mass="26438">MGPPSTSCVPGLDLTWFQHFAKAFGIEQYQVASDNPNAPKASMFVAFEHVLKDVVVKAYFLPSLAAGLGGPLTFETFGSAARKVLTNAAALNAALDYVKNNVMGIDLIPDMRAVDCIDATKSRLKLYVSSTATSFVSIVSVRTLGGKISDMDRGIKELGPLLSLILGRETLISWDDELEVQGVFDKCLTPSSELPDLKLYIPVIRFGRSNAAVASGFGPKLRLRQRDQFHDGFTYLAVAFQRD</sequence>
<reference evidence="4" key="1">
    <citation type="journal article" date="2020" name="BMC Genomics">
        <title>Correction to: Identification and distribution of gene clusters required for synthesis of sphingolipid metabolism inhibitors in diverse species of the filamentous fungus Fusarium.</title>
        <authorList>
            <person name="Kim H.S."/>
            <person name="Lohmar J.M."/>
            <person name="Busman M."/>
            <person name="Brown D.W."/>
            <person name="Naumann T.A."/>
            <person name="Divon H.H."/>
            <person name="Lysoe E."/>
            <person name="Uhlig S."/>
            <person name="Proctor R.H."/>
        </authorList>
    </citation>
    <scope>NUCLEOTIDE SEQUENCE [LARGE SCALE GENOMIC DNA]</scope>
    <source>
        <strain evidence="4">NRRL 25331</strain>
    </source>
</reference>
<accession>A0A8H5TNZ1</accession>
<evidence type="ECO:0000313" key="3">
    <source>
        <dbReference type="EMBL" id="KAF5675700.1"/>
    </source>
</evidence>
<dbReference type="PANTHER" id="PTHR40627">
    <property type="entry name" value="INDOLE PRENYLTRANSFERASE TDIB-RELATED"/>
    <property type="match status" value="1"/>
</dbReference>
<dbReference type="Pfam" id="PF11991">
    <property type="entry name" value="Trp_DMAT"/>
    <property type="match status" value="1"/>
</dbReference>
<dbReference type="SFLD" id="SFLDS00036">
    <property type="entry name" value="Aromatic_Prenyltransferase"/>
    <property type="match status" value="1"/>
</dbReference>
<comment type="caution">
    <text evidence="3">The sequence shown here is derived from an EMBL/GenBank/DDBJ whole genome shotgun (WGS) entry which is preliminary data.</text>
</comment>
<proteinExistence type="inferred from homology"/>
<protein>
    <submittedName>
        <fullName evidence="3">Aromatic prenyltransferase</fullName>
    </submittedName>
</protein>
<evidence type="ECO:0000256" key="1">
    <source>
        <dbReference type="ARBA" id="ARBA00010209"/>
    </source>
</evidence>
<keyword evidence="4" id="KW-1185">Reference proteome</keyword>
<gene>
    <name evidence="3" type="ORF">FCIRC_7316</name>
</gene>
<dbReference type="Proteomes" id="UP000572754">
    <property type="component" value="Unassembled WGS sequence"/>
</dbReference>
<keyword evidence="2 3" id="KW-0808">Transferase</keyword>
<dbReference type="InterPro" id="IPR033964">
    <property type="entry name" value="ABBA"/>
</dbReference>
<dbReference type="AlphaFoldDB" id="A0A8H5TNZ1"/>
<name>A0A8H5TNZ1_FUSCI</name>
<dbReference type="EMBL" id="JAAQPE010000241">
    <property type="protein sequence ID" value="KAF5675700.1"/>
    <property type="molecule type" value="Genomic_DNA"/>
</dbReference>